<dbReference type="Proteomes" id="UP000635606">
    <property type="component" value="Unassembled WGS sequence"/>
</dbReference>
<dbReference type="GO" id="GO:0006355">
    <property type="term" value="P:regulation of DNA-templated transcription"/>
    <property type="evidence" value="ECO:0007669"/>
    <property type="project" value="InterPro"/>
</dbReference>
<dbReference type="RefSeq" id="WP_203928336.1">
    <property type="nucleotide sequence ID" value="NZ_BOPH01000040.1"/>
</dbReference>
<keyword evidence="5" id="KW-0812">Transmembrane</keyword>
<dbReference type="PRINTS" id="PR00038">
    <property type="entry name" value="HTHLUXR"/>
</dbReference>
<dbReference type="SUPFAM" id="SSF46894">
    <property type="entry name" value="C-terminal effector domain of the bipartite response regulators"/>
    <property type="match status" value="1"/>
</dbReference>
<sequence length="270" mass="29311">MDGRSERSHHPDAARPADGRGGRSPRLSDADRAAAVRRLTGHQAAGRLTAEEVRDRSTWVDAARTRADLAQVFADLPDDHPVRTAWHDRHWRTHAVLFAVVTTALLVVWAVVRDPDPLPRDYGMDYWWPVWLALLWATVVLLHLLRTAGLLRGPTRPRPPAPGPPPHRETAPEPPEGPSSGSPPEPASESPAGPPADAPLPDALAVLTPREIEVLALVGQGHANKDIAAALFISERTARTHVSNILQKLELTSRTQAAILAVQAGLRPQV</sequence>
<organism evidence="7 8">
    <name type="scientific">Virgisporangium ochraceum</name>
    <dbReference type="NCBI Taxonomy" id="65505"/>
    <lineage>
        <taxon>Bacteria</taxon>
        <taxon>Bacillati</taxon>
        <taxon>Actinomycetota</taxon>
        <taxon>Actinomycetes</taxon>
        <taxon>Micromonosporales</taxon>
        <taxon>Micromonosporaceae</taxon>
        <taxon>Virgisporangium</taxon>
    </lineage>
</organism>
<accession>A0A8J3ZRG7</accession>
<keyword evidence="5" id="KW-0472">Membrane</keyword>
<dbReference type="SMART" id="SM00421">
    <property type="entry name" value="HTH_LUXR"/>
    <property type="match status" value="1"/>
</dbReference>
<feature type="transmembrane region" description="Helical" evidence="5">
    <location>
        <begin position="93"/>
        <end position="111"/>
    </location>
</feature>
<feature type="region of interest" description="Disordered" evidence="4">
    <location>
        <begin position="1"/>
        <end position="30"/>
    </location>
</feature>
<dbReference type="InterPro" id="IPR012551">
    <property type="entry name" value="DUF1707_SHOCT-like"/>
</dbReference>
<feature type="compositionally biased region" description="Pro residues" evidence="4">
    <location>
        <begin position="156"/>
        <end position="165"/>
    </location>
</feature>
<reference evidence="7" key="1">
    <citation type="submission" date="2021-01" db="EMBL/GenBank/DDBJ databases">
        <title>Whole genome shotgun sequence of Virgisporangium ochraceum NBRC 16418.</title>
        <authorList>
            <person name="Komaki H."/>
            <person name="Tamura T."/>
        </authorList>
    </citation>
    <scope>NUCLEOTIDE SEQUENCE</scope>
    <source>
        <strain evidence="7">NBRC 16418</strain>
    </source>
</reference>
<dbReference type="EMBL" id="BOPH01000040">
    <property type="protein sequence ID" value="GIJ68386.1"/>
    <property type="molecule type" value="Genomic_DNA"/>
</dbReference>
<dbReference type="PROSITE" id="PS50043">
    <property type="entry name" value="HTH_LUXR_2"/>
    <property type="match status" value="1"/>
</dbReference>
<feature type="domain" description="HTH luxR-type" evidence="6">
    <location>
        <begin position="200"/>
        <end position="265"/>
    </location>
</feature>
<evidence type="ECO:0000256" key="2">
    <source>
        <dbReference type="ARBA" id="ARBA00023125"/>
    </source>
</evidence>
<dbReference type="GO" id="GO:0003677">
    <property type="term" value="F:DNA binding"/>
    <property type="evidence" value="ECO:0007669"/>
    <property type="project" value="UniProtKB-KW"/>
</dbReference>
<proteinExistence type="predicted"/>
<keyword evidence="3" id="KW-0804">Transcription</keyword>
<evidence type="ECO:0000259" key="6">
    <source>
        <dbReference type="PROSITE" id="PS50043"/>
    </source>
</evidence>
<dbReference type="Gene3D" id="1.10.10.10">
    <property type="entry name" value="Winged helix-like DNA-binding domain superfamily/Winged helix DNA-binding domain"/>
    <property type="match status" value="1"/>
</dbReference>
<dbReference type="Pfam" id="PF13239">
    <property type="entry name" value="2TM"/>
    <property type="match status" value="1"/>
</dbReference>
<protein>
    <recommendedName>
        <fullName evidence="6">HTH luxR-type domain-containing protein</fullName>
    </recommendedName>
</protein>
<dbReference type="InterPro" id="IPR025698">
    <property type="entry name" value="2TM_dom"/>
</dbReference>
<comment type="caution">
    <text evidence="7">The sequence shown here is derived from an EMBL/GenBank/DDBJ whole genome shotgun (WGS) entry which is preliminary data.</text>
</comment>
<feature type="compositionally biased region" description="Pro residues" evidence="4">
    <location>
        <begin position="172"/>
        <end position="198"/>
    </location>
</feature>
<dbReference type="PANTHER" id="PTHR44688">
    <property type="entry name" value="DNA-BINDING TRANSCRIPTIONAL ACTIVATOR DEVR_DOSR"/>
    <property type="match status" value="1"/>
</dbReference>
<keyword evidence="1" id="KW-0805">Transcription regulation</keyword>
<name>A0A8J3ZRG7_9ACTN</name>
<feature type="transmembrane region" description="Helical" evidence="5">
    <location>
        <begin position="126"/>
        <end position="145"/>
    </location>
</feature>
<dbReference type="InterPro" id="IPR036388">
    <property type="entry name" value="WH-like_DNA-bd_sf"/>
</dbReference>
<evidence type="ECO:0000313" key="8">
    <source>
        <dbReference type="Proteomes" id="UP000635606"/>
    </source>
</evidence>
<evidence type="ECO:0000256" key="3">
    <source>
        <dbReference type="ARBA" id="ARBA00023163"/>
    </source>
</evidence>
<keyword evidence="2" id="KW-0238">DNA-binding</keyword>
<keyword evidence="5" id="KW-1133">Transmembrane helix</keyword>
<dbReference type="Pfam" id="PF08044">
    <property type="entry name" value="DUF1707"/>
    <property type="match status" value="1"/>
</dbReference>
<gene>
    <name evidence="7" type="ORF">Voc01_033030</name>
</gene>
<dbReference type="PANTHER" id="PTHR44688:SF16">
    <property type="entry name" value="DNA-BINDING TRANSCRIPTIONAL ACTIVATOR DEVR_DOSR"/>
    <property type="match status" value="1"/>
</dbReference>
<dbReference type="InterPro" id="IPR016032">
    <property type="entry name" value="Sig_transdc_resp-reg_C-effctor"/>
</dbReference>
<dbReference type="Pfam" id="PF00196">
    <property type="entry name" value="GerE"/>
    <property type="match status" value="1"/>
</dbReference>
<dbReference type="AlphaFoldDB" id="A0A8J3ZRG7"/>
<evidence type="ECO:0000313" key="7">
    <source>
        <dbReference type="EMBL" id="GIJ68386.1"/>
    </source>
</evidence>
<keyword evidence="8" id="KW-1185">Reference proteome</keyword>
<evidence type="ECO:0000256" key="5">
    <source>
        <dbReference type="SAM" id="Phobius"/>
    </source>
</evidence>
<dbReference type="CDD" id="cd06170">
    <property type="entry name" value="LuxR_C_like"/>
    <property type="match status" value="1"/>
</dbReference>
<evidence type="ECO:0000256" key="4">
    <source>
        <dbReference type="SAM" id="MobiDB-lite"/>
    </source>
</evidence>
<dbReference type="InterPro" id="IPR000792">
    <property type="entry name" value="Tscrpt_reg_LuxR_C"/>
</dbReference>
<evidence type="ECO:0000256" key="1">
    <source>
        <dbReference type="ARBA" id="ARBA00023015"/>
    </source>
</evidence>
<feature type="region of interest" description="Disordered" evidence="4">
    <location>
        <begin position="152"/>
        <end position="201"/>
    </location>
</feature>